<comment type="function">
    <text evidence="4">Binds as a heterodimer with protein bS6 to the central domain of the 16S rRNA, where it helps stabilize the platform of the 30S subunit.</text>
</comment>
<dbReference type="Pfam" id="PF01084">
    <property type="entry name" value="Ribosomal_S18"/>
    <property type="match status" value="1"/>
</dbReference>
<comment type="subunit">
    <text evidence="4">Part of the 30S ribosomal subunit. Forms a tight heterodimer with protein bS6.</text>
</comment>
<dbReference type="GO" id="GO:0070181">
    <property type="term" value="F:small ribosomal subunit rRNA binding"/>
    <property type="evidence" value="ECO:0007669"/>
    <property type="project" value="TreeGrafter"/>
</dbReference>
<evidence type="ECO:0000256" key="1">
    <source>
        <dbReference type="ARBA" id="ARBA00005589"/>
    </source>
</evidence>
<reference evidence="7" key="1">
    <citation type="submission" date="2017-09" db="EMBL/GenBank/DDBJ databases">
        <title>Depth-based differentiation of microbial function through sediment-hosted aquifers and enrichment of novel symbionts in the deep terrestrial subsurface.</title>
        <authorList>
            <person name="Probst A.J."/>
            <person name="Ladd B."/>
            <person name="Jarett J.K."/>
            <person name="Geller-Mcgrath D.E."/>
            <person name="Sieber C.M.K."/>
            <person name="Emerson J.B."/>
            <person name="Anantharaman K."/>
            <person name="Thomas B.C."/>
            <person name="Malmstrom R."/>
            <person name="Stieglmeier M."/>
            <person name="Klingl A."/>
            <person name="Woyke T."/>
            <person name="Ryan C.M."/>
            <person name="Banfield J.F."/>
        </authorList>
    </citation>
    <scope>NUCLEOTIDE SEQUENCE [LARGE SCALE GENOMIC DNA]</scope>
</reference>
<evidence type="ECO:0000313" key="7">
    <source>
        <dbReference type="Proteomes" id="UP000229112"/>
    </source>
</evidence>
<evidence type="ECO:0000313" key="6">
    <source>
        <dbReference type="EMBL" id="PIT93041.1"/>
    </source>
</evidence>
<evidence type="ECO:0000256" key="5">
    <source>
        <dbReference type="RuleBase" id="RU003910"/>
    </source>
</evidence>
<evidence type="ECO:0000256" key="3">
    <source>
        <dbReference type="ARBA" id="ARBA00023274"/>
    </source>
</evidence>
<dbReference type="HAMAP" id="MF_00270">
    <property type="entry name" value="Ribosomal_bS18"/>
    <property type="match status" value="1"/>
</dbReference>
<dbReference type="Gene3D" id="4.10.640.10">
    <property type="entry name" value="Ribosomal protein S18"/>
    <property type="match status" value="1"/>
</dbReference>
<comment type="similarity">
    <text evidence="1 4 5">Belongs to the bacterial ribosomal protein bS18 family.</text>
</comment>
<keyword evidence="2 4" id="KW-0689">Ribosomal protein</keyword>
<dbReference type="GO" id="GO:0006412">
    <property type="term" value="P:translation"/>
    <property type="evidence" value="ECO:0007669"/>
    <property type="project" value="UniProtKB-UniRule"/>
</dbReference>
<evidence type="ECO:0000256" key="2">
    <source>
        <dbReference type="ARBA" id="ARBA00022980"/>
    </source>
</evidence>
<dbReference type="PRINTS" id="PR00974">
    <property type="entry name" value="RIBOSOMALS18"/>
</dbReference>
<gene>
    <name evidence="4 6" type="primary">rpsR</name>
    <name evidence="6" type="ORF">COU06_02160</name>
</gene>
<dbReference type="NCBIfam" id="TIGR00165">
    <property type="entry name" value="S18"/>
    <property type="match status" value="1"/>
</dbReference>
<comment type="caution">
    <text evidence="6">The sequence shown here is derived from an EMBL/GenBank/DDBJ whole genome shotgun (WGS) entry which is preliminary data.</text>
</comment>
<dbReference type="SUPFAM" id="SSF46911">
    <property type="entry name" value="Ribosomal protein S18"/>
    <property type="match status" value="1"/>
</dbReference>
<accession>A0A2M6WJT4</accession>
<dbReference type="GO" id="GO:0003735">
    <property type="term" value="F:structural constituent of ribosome"/>
    <property type="evidence" value="ECO:0007669"/>
    <property type="project" value="InterPro"/>
</dbReference>
<organism evidence="6 7">
    <name type="scientific">Candidatus Harrisonbacteria bacterium CG10_big_fil_rev_8_21_14_0_10_38_8</name>
    <dbReference type="NCBI Taxonomy" id="1974582"/>
    <lineage>
        <taxon>Bacteria</taxon>
        <taxon>Candidatus Harrisoniibacteriota</taxon>
    </lineage>
</organism>
<keyword evidence="4" id="KW-0694">RNA-binding</keyword>
<sequence length="72" mass="8500">MKYNQKKQCYFRSNNIKYIDWKDVELLSKFVSAQGKIIDPKYTGTSAKYQRQVATAIKRARHMALLPFVNKK</sequence>
<keyword evidence="3 4" id="KW-0687">Ribonucleoprotein</keyword>
<dbReference type="PANTHER" id="PTHR13479">
    <property type="entry name" value="30S RIBOSOMAL PROTEIN S18"/>
    <property type="match status" value="1"/>
</dbReference>
<proteinExistence type="inferred from homology"/>
<dbReference type="AlphaFoldDB" id="A0A2M6WJT4"/>
<dbReference type="PANTHER" id="PTHR13479:SF40">
    <property type="entry name" value="SMALL RIBOSOMAL SUBUNIT PROTEIN BS18M"/>
    <property type="match status" value="1"/>
</dbReference>
<dbReference type="GO" id="GO:0022627">
    <property type="term" value="C:cytosolic small ribosomal subunit"/>
    <property type="evidence" value="ECO:0007669"/>
    <property type="project" value="TreeGrafter"/>
</dbReference>
<dbReference type="InterPro" id="IPR036870">
    <property type="entry name" value="Ribosomal_bS18_sf"/>
</dbReference>
<protein>
    <recommendedName>
        <fullName evidence="4">Small ribosomal subunit protein bS18</fullName>
    </recommendedName>
</protein>
<dbReference type="Proteomes" id="UP000229112">
    <property type="component" value="Unassembled WGS sequence"/>
</dbReference>
<evidence type="ECO:0000256" key="4">
    <source>
        <dbReference type="HAMAP-Rule" id="MF_00270"/>
    </source>
</evidence>
<dbReference type="InterPro" id="IPR001648">
    <property type="entry name" value="Ribosomal_bS18"/>
</dbReference>
<dbReference type="EMBL" id="PFAY01000017">
    <property type="protein sequence ID" value="PIT93041.1"/>
    <property type="molecule type" value="Genomic_DNA"/>
</dbReference>
<keyword evidence="4" id="KW-0699">rRNA-binding</keyword>
<name>A0A2M6WJT4_9BACT</name>